<keyword evidence="2" id="KW-1185">Reference proteome</keyword>
<evidence type="ECO:0000313" key="2">
    <source>
        <dbReference type="Proteomes" id="UP000789525"/>
    </source>
</evidence>
<comment type="caution">
    <text evidence="1">The sequence shown here is derived from an EMBL/GenBank/DDBJ whole genome shotgun (WGS) entry which is preliminary data.</text>
</comment>
<gene>
    <name evidence="1" type="ORF">ACOLOM_LOCUS12285</name>
</gene>
<dbReference type="EMBL" id="CAJVPT010049016">
    <property type="protein sequence ID" value="CAG8743132.1"/>
    <property type="molecule type" value="Genomic_DNA"/>
</dbReference>
<name>A0ACA9QAH1_9GLOM</name>
<proteinExistence type="predicted"/>
<protein>
    <submittedName>
        <fullName evidence="1">13185_t:CDS:1</fullName>
    </submittedName>
</protein>
<organism evidence="1 2">
    <name type="scientific">Acaulospora colombiana</name>
    <dbReference type="NCBI Taxonomy" id="27376"/>
    <lineage>
        <taxon>Eukaryota</taxon>
        <taxon>Fungi</taxon>
        <taxon>Fungi incertae sedis</taxon>
        <taxon>Mucoromycota</taxon>
        <taxon>Glomeromycotina</taxon>
        <taxon>Glomeromycetes</taxon>
        <taxon>Diversisporales</taxon>
        <taxon>Acaulosporaceae</taxon>
        <taxon>Acaulospora</taxon>
    </lineage>
</organism>
<accession>A0ACA9QAH1</accession>
<feature type="non-terminal residue" evidence="1">
    <location>
        <position position="75"/>
    </location>
</feature>
<reference evidence="1" key="1">
    <citation type="submission" date="2021-06" db="EMBL/GenBank/DDBJ databases">
        <authorList>
            <person name="Kallberg Y."/>
            <person name="Tangrot J."/>
            <person name="Rosling A."/>
        </authorList>
    </citation>
    <scope>NUCLEOTIDE SEQUENCE</scope>
    <source>
        <strain evidence="1">CL356</strain>
    </source>
</reference>
<evidence type="ECO:0000313" key="1">
    <source>
        <dbReference type="EMBL" id="CAG8743132.1"/>
    </source>
</evidence>
<feature type="non-terminal residue" evidence="1">
    <location>
        <position position="1"/>
    </location>
</feature>
<sequence>PLNRTLSLSCSPTTPSPSRTHISTPFSSQAHCSLCNYSQSKEEVSRAIQVDTLYESYECSHRINRPGTEKLETQK</sequence>
<dbReference type="Proteomes" id="UP000789525">
    <property type="component" value="Unassembled WGS sequence"/>
</dbReference>